<dbReference type="PIRSF" id="PIRSF036612">
    <property type="entry name" value="ABC_ATP_LytTR"/>
    <property type="match status" value="1"/>
</dbReference>
<reference evidence="7" key="1">
    <citation type="journal article" date="2021" name="PeerJ">
        <title>Extensive microbial diversity within the chicken gut microbiome revealed by metagenomics and culture.</title>
        <authorList>
            <person name="Gilroy R."/>
            <person name="Ravi A."/>
            <person name="Getino M."/>
            <person name="Pursley I."/>
            <person name="Horton D.L."/>
            <person name="Alikhan N.F."/>
            <person name="Baker D."/>
            <person name="Gharbi K."/>
            <person name="Hall N."/>
            <person name="Watson M."/>
            <person name="Adriaenssens E.M."/>
            <person name="Foster-Nyarko E."/>
            <person name="Jarju S."/>
            <person name="Secka A."/>
            <person name="Antonio M."/>
            <person name="Oren A."/>
            <person name="Chaudhuri R.R."/>
            <person name="La Ragione R."/>
            <person name="Hildebrand F."/>
            <person name="Pallen M.J."/>
        </authorList>
    </citation>
    <scope>NUCLEOTIDE SEQUENCE</scope>
    <source>
        <strain evidence="7">CHK171-7178</strain>
    </source>
</reference>
<dbReference type="InterPro" id="IPR050763">
    <property type="entry name" value="ABC_transporter_ATP-binding"/>
</dbReference>
<gene>
    <name evidence="7" type="ORF">K8V56_04865</name>
</gene>
<dbReference type="SUPFAM" id="SSF52540">
    <property type="entry name" value="P-loop containing nucleoside triphosphate hydrolases"/>
    <property type="match status" value="1"/>
</dbReference>
<evidence type="ECO:0000256" key="1">
    <source>
        <dbReference type="ARBA" id="ARBA00005417"/>
    </source>
</evidence>
<dbReference type="InterPro" id="IPR007492">
    <property type="entry name" value="LytTR_DNA-bd_dom"/>
</dbReference>
<keyword evidence="7" id="KW-0238">DNA-binding</keyword>
<proteinExistence type="inferred from homology"/>
<dbReference type="GO" id="GO:0016887">
    <property type="term" value="F:ATP hydrolysis activity"/>
    <property type="evidence" value="ECO:0007669"/>
    <property type="project" value="InterPro"/>
</dbReference>
<comment type="caution">
    <text evidence="7">The sequence shown here is derived from an EMBL/GenBank/DDBJ whole genome shotgun (WGS) entry which is preliminary data.</text>
</comment>
<evidence type="ECO:0000256" key="2">
    <source>
        <dbReference type="ARBA" id="ARBA00022448"/>
    </source>
</evidence>
<comment type="similarity">
    <text evidence="1">Belongs to the ABC transporter superfamily.</text>
</comment>
<keyword evidence="2" id="KW-0813">Transport</keyword>
<name>A0A921FY33_SPOPS</name>
<accession>A0A921FY33</accession>
<evidence type="ECO:0000256" key="3">
    <source>
        <dbReference type="ARBA" id="ARBA00022741"/>
    </source>
</evidence>
<dbReference type="Pfam" id="PF00005">
    <property type="entry name" value="ABC_tran"/>
    <property type="match status" value="1"/>
</dbReference>
<organism evidence="7 8">
    <name type="scientific">Sporosarcina psychrophila</name>
    <name type="common">Bacillus psychrophilus</name>
    <dbReference type="NCBI Taxonomy" id="1476"/>
    <lineage>
        <taxon>Bacteria</taxon>
        <taxon>Bacillati</taxon>
        <taxon>Bacillota</taxon>
        <taxon>Bacilli</taxon>
        <taxon>Bacillales</taxon>
        <taxon>Caryophanaceae</taxon>
        <taxon>Sporosarcina</taxon>
    </lineage>
</organism>
<dbReference type="Proteomes" id="UP000698173">
    <property type="component" value="Unassembled WGS sequence"/>
</dbReference>
<dbReference type="AlphaFoldDB" id="A0A921FY33"/>
<evidence type="ECO:0000256" key="4">
    <source>
        <dbReference type="ARBA" id="ARBA00022840"/>
    </source>
</evidence>
<reference evidence="7" key="2">
    <citation type="submission" date="2021-09" db="EMBL/GenBank/DDBJ databases">
        <authorList>
            <person name="Gilroy R."/>
        </authorList>
    </citation>
    <scope>NUCLEOTIDE SEQUENCE</scope>
    <source>
        <strain evidence="7">CHK171-7178</strain>
    </source>
</reference>
<dbReference type="PROSITE" id="PS50893">
    <property type="entry name" value="ABC_TRANSPORTER_2"/>
    <property type="match status" value="1"/>
</dbReference>
<evidence type="ECO:0000259" key="6">
    <source>
        <dbReference type="PROSITE" id="PS50930"/>
    </source>
</evidence>
<dbReference type="EMBL" id="DYWT01000082">
    <property type="protein sequence ID" value="HJF31097.1"/>
    <property type="molecule type" value="Genomic_DNA"/>
</dbReference>
<dbReference type="Gene3D" id="2.40.50.1020">
    <property type="entry name" value="LytTr DNA-binding domain"/>
    <property type="match status" value="1"/>
</dbReference>
<dbReference type="SMART" id="SM00850">
    <property type="entry name" value="LytTR"/>
    <property type="match status" value="1"/>
</dbReference>
<dbReference type="Pfam" id="PF04397">
    <property type="entry name" value="LytTR"/>
    <property type="match status" value="1"/>
</dbReference>
<evidence type="ECO:0000313" key="7">
    <source>
        <dbReference type="EMBL" id="HJF31097.1"/>
    </source>
</evidence>
<dbReference type="InterPro" id="IPR012046">
    <property type="entry name" value="LytTR_ABC"/>
</dbReference>
<sequence>MGLQFTSVSKRLNDSLIFPEFNLHSDSNQVTAIFSSLNVRNTLLQMLTREIPILNGEIHINNIEISKVNLSDLGFSFLNEGLYERLTVAEQLNFYCKIYSAEVSAQEILRKVHLEEKRNVRIKRLSHSELRRIQFAKLLIQNPEQFIFEEPDQNIDIETQRVLIIMLEELRVKGKSVLILTGNMESAVTLADTVYKLDESGLHQIQIAAESEEGIPTTNMGEELPPISEISGGIDKTEIQPVRFEKIPTKVNEKIVLFDPPEIDYIESNDGQSSLHINGEAFPTMFTMNELEERLQHFGFFRCHRSYIVNLQKVREVITWTRNSYSLILDDEKKSNIPLSKTKMAELKVMLGLK</sequence>
<dbReference type="PANTHER" id="PTHR42711">
    <property type="entry name" value="ABC TRANSPORTER ATP-BINDING PROTEIN"/>
    <property type="match status" value="1"/>
</dbReference>
<evidence type="ECO:0000259" key="5">
    <source>
        <dbReference type="PROSITE" id="PS50893"/>
    </source>
</evidence>
<dbReference type="InterPro" id="IPR003439">
    <property type="entry name" value="ABC_transporter-like_ATP-bd"/>
</dbReference>
<feature type="domain" description="ABC transporter" evidence="5">
    <location>
        <begin position="3"/>
        <end position="224"/>
    </location>
</feature>
<protein>
    <submittedName>
        <fullName evidence="7">LytTR family transcriptional regulator DNA-binding domain-containing protein</fullName>
    </submittedName>
</protein>
<keyword evidence="3" id="KW-0547">Nucleotide-binding</keyword>
<dbReference type="PROSITE" id="PS50930">
    <property type="entry name" value="HTH_LYTTR"/>
    <property type="match status" value="1"/>
</dbReference>
<keyword evidence="4" id="KW-0067">ATP-binding</keyword>
<dbReference type="GO" id="GO:0003677">
    <property type="term" value="F:DNA binding"/>
    <property type="evidence" value="ECO:0007669"/>
    <property type="project" value="UniProtKB-KW"/>
</dbReference>
<dbReference type="InterPro" id="IPR027417">
    <property type="entry name" value="P-loop_NTPase"/>
</dbReference>
<dbReference type="Gene3D" id="3.40.50.300">
    <property type="entry name" value="P-loop containing nucleotide triphosphate hydrolases"/>
    <property type="match status" value="1"/>
</dbReference>
<dbReference type="PANTHER" id="PTHR42711:SF5">
    <property type="entry name" value="ABC TRANSPORTER ATP-BINDING PROTEIN NATA"/>
    <property type="match status" value="1"/>
</dbReference>
<dbReference type="GO" id="GO:0005524">
    <property type="term" value="F:ATP binding"/>
    <property type="evidence" value="ECO:0007669"/>
    <property type="project" value="UniProtKB-KW"/>
</dbReference>
<evidence type="ECO:0000313" key="8">
    <source>
        <dbReference type="Proteomes" id="UP000698173"/>
    </source>
</evidence>
<feature type="domain" description="HTH LytTR-type" evidence="6">
    <location>
        <begin position="247"/>
        <end position="353"/>
    </location>
</feature>